<feature type="domain" description="Terpene synthase N-terminal" evidence="4">
    <location>
        <begin position="148"/>
        <end position="354"/>
    </location>
</feature>
<dbReference type="InterPro" id="IPR036965">
    <property type="entry name" value="Terpene_synth_N_sf"/>
</dbReference>
<protein>
    <submittedName>
        <fullName evidence="6">Uncharacterized protein</fullName>
    </submittedName>
</protein>
<organism evidence="6 7">
    <name type="scientific">Acorus calamus</name>
    <name type="common">Sweet flag</name>
    <dbReference type="NCBI Taxonomy" id="4465"/>
    <lineage>
        <taxon>Eukaryota</taxon>
        <taxon>Viridiplantae</taxon>
        <taxon>Streptophyta</taxon>
        <taxon>Embryophyta</taxon>
        <taxon>Tracheophyta</taxon>
        <taxon>Spermatophyta</taxon>
        <taxon>Magnoliopsida</taxon>
        <taxon>Liliopsida</taxon>
        <taxon>Acoraceae</taxon>
        <taxon>Acorus</taxon>
    </lineage>
</organism>
<dbReference type="SUPFAM" id="SSF48239">
    <property type="entry name" value="Terpenoid cyclases/Protein prenyltransferases"/>
    <property type="match status" value="3"/>
</dbReference>
<evidence type="ECO:0000313" key="6">
    <source>
        <dbReference type="EMBL" id="KAK1284271.1"/>
    </source>
</evidence>
<reference evidence="6" key="2">
    <citation type="submission" date="2023-06" db="EMBL/GenBank/DDBJ databases">
        <authorList>
            <person name="Ma L."/>
            <person name="Liu K.-W."/>
            <person name="Li Z."/>
            <person name="Hsiao Y.-Y."/>
            <person name="Qi Y."/>
            <person name="Fu T."/>
            <person name="Tang G."/>
            <person name="Zhang D."/>
            <person name="Sun W.-H."/>
            <person name="Liu D.-K."/>
            <person name="Li Y."/>
            <person name="Chen G.-Z."/>
            <person name="Liu X.-D."/>
            <person name="Liao X.-Y."/>
            <person name="Jiang Y.-T."/>
            <person name="Yu X."/>
            <person name="Hao Y."/>
            <person name="Huang J."/>
            <person name="Zhao X.-W."/>
            <person name="Ke S."/>
            <person name="Chen Y.-Y."/>
            <person name="Wu W.-L."/>
            <person name="Hsu J.-L."/>
            <person name="Lin Y.-F."/>
            <person name="Huang M.-D."/>
            <person name="Li C.-Y."/>
            <person name="Huang L."/>
            <person name="Wang Z.-W."/>
            <person name="Zhao X."/>
            <person name="Zhong W.-Y."/>
            <person name="Peng D.-H."/>
            <person name="Ahmad S."/>
            <person name="Lan S."/>
            <person name="Zhang J.-S."/>
            <person name="Tsai W.-C."/>
            <person name="Van De Peer Y."/>
            <person name="Liu Z.-J."/>
        </authorList>
    </citation>
    <scope>NUCLEOTIDE SEQUENCE</scope>
    <source>
        <strain evidence="6">CP</strain>
        <tissue evidence="6">Leaves</tissue>
    </source>
</reference>
<dbReference type="InterPro" id="IPR008930">
    <property type="entry name" value="Terpenoid_cyclase/PrenylTrfase"/>
</dbReference>
<dbReference type="SUPFAM" id="SSF48576">
    <property type="entry name" value="Terpenoid synthases"/>
    <property type="match status" value="1"/>
</dbReference>
<gene>
    <name evidence="6" type="ORF">QJS10_CPB21g01599</name>
</gene>
<dbReference type="PANTHER" id="PTHR31739:SF4">
    <property type="entry name" value="ENT-COPALYL DIPHOSPHATE SYNTHASE, CHLOROPLASTIC"/>
    <property type="match status" value="1"/>
</dbReference>
<proteinExistence type="predicted"/>
<reference evidence="6" key="1">
    <citation type="journal article" date="2023" name="Nat. Commun.">
        <title>Diploid and tetraploid genomes of Acorus and the evolution of monocots.</title>
        <authorList>
            <person name="Ma L."/>
            <person name="Liu K.W."/>
            <person name="Li Z."/>
            <person name="Hsiao Y.Y."/>
            <person name="Qi Y."/>
            <person name="Fu T."/>
            <person name="Tang G.D."/>
            <person name="Zhang D."/>
            <person name="Sun W.H."/>
            <person name="Liu D.K."/>
            <person name="Li Y."/>
            <person name="Chen G.Z."/>
            <person name="Liu X.D."/>
            <person name="Liao X.Y."/>
            <person name="Jiang Y.T."/>
            <person name="Yu X."/>
            <person name="Hao Y."/>
            <person name="Huang J."/>
            <person name="Zhao X.W."/>
            <person name="Ke S."/>
            <person name="Chen Y.Y."/>
            <person name="Wu W.L."/>
            <person name="Hsu J.L."/>
            <person name="Lin Y.F."/>
            <person name="Huang M.D."/>
            <person name="Li C.Y."/>
            <person name="Huang L."/>
            <person name="Wang Z.W."/>
            <person name="Zhao X."/>
            <person name="Zhong W.Y."/>
            <person name="Peng D.H."/>
            <person name="Ahmad S."/>
            <person name="Lan S."/>
            <person name="Zhang J.S."/>
            <person name="Tsai W.C."/>
            <person name="Van de Peer Y."/>
            <person name="Liu Z.J."/>
        </authorList>
    </citation>
    <scope>NUCLEOTIDE SEQUENCE</scope>
    <source>
        <strain evidence="6">CP</strain>
    </source>
</reference>
<dbReference type="PANTHER" id="PTHR31739">
    <property type="entry name" value="ENT-COPALYL DIPHOSPHATE SYNTHASE, CHLOROPLASTIC"/>
    <property type="match status" value="1"/>
</dbReference>
<dbReference type="Gene3D" id="1.50.10.130">
    <property type="entry name" value="Terpene synthase, N-terminal domain"/>
    <property type="match status" value="1"/>
</dbReference>
<evidence type="ECO:0000259" key="5">
    <source>
        <dbReference type="Pfam" id="PF03936"/>
    </source>
</evidence>
<comment type="caution">
    <text evidence="6">The sequence shown here is derived from an EMBL/GenBank/DDBJ whole genome shotgun (WGS) entry which is preliminary data.</text>
</comment>
<sequence length="769" mass="88895">MKQDTFIVHVREAYQSQSNIKLEDICGDELPKVSTDDMIEKIEKIKSILDSEGEEETSISAYDTAWVSMIEDVNGNGTPQFPSSLRWIVDHQLPDGSWGDRDYFLVYDRLLNTLACVVALKTWNIYPESYKNVPTTLLYSLEGLDGLDWERLLALQWPEGSFFYSPASTAAAFMQTKNEGCLRYLENITKIFDGGAPCAYPVDLFKRLWAVDRLERLGISRYFELQIRECLDYVYRYWTETGIYAARYTNIADVDDSAMGFRLLRLHGYNISANVFQYFQKDGKFFCLPGEMNESVTHMYNLYRASQIAFPGEKILHEAKMFTSKFLRDKQASNEFFDKWIITKDLCGEVEYALSFPWYASLPRIETRFYVEQYGGDDDVWLAKTIYRWYAECKLDEYGVMKDELLKSFFLAASSIFEPERALERLSWAKTSFLVYVLTNYFKEQTISIKSRRQFALDFVGSSLWPARNASGGYLVYALKNTIESLSLDVLAKHNRDIHHHLEESWKEWIIKWQLGEEHEGWESREQGVELLIRTIELCAGRSIIPEIAPSKETPYDRLTYLTLSICNHIHQEMLKVKREDDYNEVSTNGNLNELQMQELVQRVLDNSDDLNQDTKKTFLTIVKSFYYKAHCPSSTMDVHLSKSRSNIKPEDICSDEPLKVSLIEDVNGNDAPQIPRSLQWIVDHQLPDGSWGDRDYLLVYDGLLNTLACVVSLKTWNICLESYENASTAVAFMQTKNEGCLRYLENVTKIFDGGGRATAVDSPTFFWP</sequence>
<accession>A0AAV9C678</accession>
<dbReference type="SFLD" id="SFLDG01605">
    <property type="entry name" value="Terpene_Cyclase_Like_1_N-term"/>
    <property type="match status" value="1"/>
</dbReference>
<keyword evidence="2" id="KW-0479">Metal-binding</keyword>
<dbReference type="InterPro" id="IPR001906">
    <property type="entry name" value="Terpene_synth_N"/>
</dbReference>
<dbReference type="InterPro" id="IPR008949">
    <property type="entry name" value="Isoprenoid_synthase_dom_sf"/>
</dbReference>
<dbReference type="Pfam" id="PF01397">
    <property type="entry name" value="Terpene_synth"/>
    <property type="match status" value="1"/>
</dbReference>
<keyword evidence="7" id="KW-1185">Reference proteome</keyword>
<dbReference type="GO" id="GO:0010333">
    <property type="term" value="F:terpene synthase activity"/>
    <property type="evidence" value="ECO:0007669"/>
    <property type="project" value="InterPro"/>
</dbReference>
<dbReference type="EMBL" id="JAUJYO010000021">
    <property type="protein sequence ID" value="KAK1284271.1"/>
    <property type="molecule type" value="Genomic_DNA"/>
</dbReference>
<evidence type="ECO:0000256" key="2">
    <source>
        <dbReference type="ARBA" id="ARBA00022723"/>
    </source>
</evidence>
<dbReference type="Pfam" id="PF03936">
    <property type="entry name" value="Terpene_synth_C"/>
    <property type="match status" value="1"/>
</dbReference>
<feature type="domain" description="Terpene synthase metal-binding" evidence="5">
    <location>
        <begin position="392"/>
        <end position="510"/>
    </location>
</feature>
<keyword evidence="3" id="KW-0460">Magnesium</keyword>
<evidence type="ECO:0000259" key="4">
    <source>
        <dbReference type="Pfam" id="PF01397"/>
    </source>
</evidence>
<dbReference type="InterPro" id="IPR050148">
    <property type="entry name" value="Terpene_synthase-like"/>
</dbReference>
<evidence type="ECO:0000256" key="3">
    <source>
        <dbReference type="ARBA" id="ARBA00022842"/>
    </source>
</evidence>
<dbReference type="InterPro" id="IPR005630">
    <property type="entry name" value="Terpene_synthase_metal-bd"/>
</dbReference>
<dbReference type="SFLD" id="SFLDG01014">
    <property type="entry name" value="Terpene_Cyclase_Like_1_N-term"/>
    <property type="match status" value="2"/>
</dbReference>
<dbReference type="Proteomes" id="UP001180020">
    <property type="component" value="Unassembled WGS sequence"/>
</dbReference>
<dbReference type="AlphaFoldDB" id="A0AAV9C678"/>
<dbReference type="Gene3D" id="1.50.10.160">
    <property type="match status" value="3"/>
</dbReference>
<dbReference type="Gene3D" id="1.10.600.10">
    <property type="entry name" value="Farnesyl Diphosphate Synthase"/>
    <property type="match status" value="1"/>
</dbReference>
<dbReference type="GO" id="GO:0000287">
    <property type="term" value="F:magnesium ion binding"/>
    <property type="evidence" value="ECO:0007669"/>
    <property type="project" value="InterPro"/>
</dbReference>
<evidence type="ECO:0000256" key="1">
    <source>
        <dbReference type="ARBA" id="ARBA00001946"/>
    </source>
</evidence>
<comment type="cofactor">
    <cofactor evidence="1">
        <name>Mg(2+)</name>
        <dbReference type="ChEBI" id="CHEBI:18420"/>
    </cofactor>
</comment>
<dbReference type="GO" id="GO:0016102">
    <property type="term" value="P:diterpenoid biosynthetic process"/>
    <property type="evidence" value="ECO:0007669"/>
    <property type="project" value="TreeGrafter"/>
</dbReference>
<evidence type="ECO:0000313" key="7">
    <source>
        <dbReference type="Proteomes" id="UP001180020"/>
    </source>
</evidence>
<name>A0AAV9C678_ACOCL</name>
<dbReference type="FunFam" id="1.50.10.130:FF:000002">
    <property type="entry name" value="Ent-copalyl diphosphate synthase, chloroplastic"/>
    <property type="match status" value="1"/>
</dbReference>